<dbReference type="EMBL" id="KT223780">
    <property type="protein sequence ID" value="ALF35298.1"/>
    <property type="molecule type" value="Genomic_DNA"/>
</dbReference>
<dbReference type="Gene3D" id="2.60.120.1340">
    <property type="match status" value="1"/>
</dbReference>
<accession>A0A0N6WZN2</accession>
<evidence type="ECO:0000259" key="2">
    <source>
        <dbReference type="Pfam" id="PF20858"/>
    </source>
</evidence>
<evidence type="ECO:0000313" key="3">
    <source>
        <dbReference type="EMBL" id="ALF35298.1"/>
    </source>
</evidence>
<name>A0A0N6WZN2_9CHLA</name>
<dbReference type="RefSeq" id="WP_172687063.1">
    <property type="nucleotide sequence ID" value="NZ_KT223780.1"/>
</dbReference>
<sequence length="264" mass="28083">MGNSGFYLNNNQNCVFADNIRLGQMTNELQDKQIIIGTPTTPTVTSLSSSNNGIIINQNTTTTPATIEFSLDTPKIAQAVLESVTNDIMQEIVSNLSQELIEDVLEKIDTDSSFSFSRAFKAIEIKDCIQCNGLFTSENIGNLLGGTEIAKFTVTPENANSAFLIDANIIASRMEGAVVLALVKEGNSSPSAISYGFSSGLPNVCSLKAVIENTTTTPATFSLRIGGMESGVVWVNAMPNGNKILNAETTSTISVLEVIPQTNG</sequence>
<organism evidence="3">
    <name type="scientific">Chlamydia pecorum</name>
    <dbReference type="NCBI Taxonomy" id="85991"/>
    <lineage>
        <taxon>Bacteria</taxon>
        <taxon>Pseudomonadati</taxon>
        <taxon>Chlamydiota</taxon>
        <taxon>Chlamydiia</taxon>
        <taxon>Chlamydiales</taxon>
        <taxon>Chlamydiaceae</taxon>
        <taxon>Chlamydia/Chlamydophila group</taxon>
        <taxon>Chlamydia</taxon>
    </lineage>
</organism>
<keyword evidence="3" id="KW-0614">Plasmid</keyword>
<dbReference type="InterPro" id="IPR033758">
    <property type="entry name" value="pGP3_C"/>
</dbReference>
<dbReference type="InterPro" id="IPR049000">
    <property type="entry name" value="PGP3-D_N"/>
</dbReference>
<feature type="domain" description="pGP3 C-terminal" evidence="1">
    <location>
        <begin position="119"/>
        <end position="264"/>
    </location>
</feature>
<reference evidence="3" key="1">
    <citation type="journal article" date="2016" name="PeerJ">
        <title>Molecular characterisation of the Chlamydia pecorum plasmid from porcine, ovine, bovine, and koala strains indicates plasmid-strain co-evolution.</title>
        <authorList>
            <person name="Jelocnik M."/>
            <person name="Bachmann N.L."/>
            <person name="Seth-Smith H."/>
            <person name="Thomson N.R."/>
            <person name="Timms P."/>
            <person name="Polkinghorne A.M."/>
        </authorList>
    </citation>
    <scope>NUCLEOTIDE SEQUENCE</scope>
    <source>
        <strain evidence="3">W73</strain>
        <plasmid evidence="3">pCpecW73</plasmid>
    </source>
</reference>
<protein>
    <submittedName>
        <fullName evidence="3">Virulence plasmid protein pGP3-D</fullName>
    </submittedName>
</protein>
<feature type="domain" description="Virulence plasmid protein pGP3-D N-terminal" evidence="2">
    <location>
        <begin position="1"/>
        <end position="66"/>
    </location>
</feature>
<dbReference type="Pfam" id="PF20858">
    <property type="entry name" value="Pgp3_N"/>
    <property type="match status" value="1"/>
</dbReference>
<dbReference type="AlphaFoldDB" id="A0A0N6WZN2"/>
<geneLocation type="plasmid" evidence="3">
    <name>pCpecW73</name>
</geneLocation>
<dbReference type="Gene3D" id="6.10.250.2680">
    <property type="match status" value="1"/>
</dbReference>
<evidence type="ECO:0000259" key="1">
    <source>
        <dbReference type="Pfam" id="PF05475"/>
    </source>
</evidence>
<dbReference type="Gene3D" id="6.20.30.10">
    <property type="match status" value="1"/>
</dbReference>
<dbReference type="Pfam" id="PF05475">
    <property type="entry name" value="Chlam_vir"/>
    <property type="match status" value="1"/>
</dbReference>
<proteinExistence type="predicted"/>